<gene>
    <name evidence="2" type="ORF">PS870_05187</name>
</gene>
<dbReference type="Gene3D" id="3.30.720.110">
    <property type="match status" value="1"/>
</dbReference>
<feature type="domain" description="VOC" evidence="1">
    <location>
        <begin position="90"/>
        <end position="213"/>
    </location>
</feature>
<dbReference type="Proteomes" id="UP000349468">
    <property type="component" value="Unassembled WGS sequence"/>
</dbReference>
<dbReference type="Gene3D" id="3.30.720.120">
    <property type="match status" value="1"/>
</dbReference>
<reference evidence="2 3" key="1">
    <citation type="submission" date="2019-09" db="EMBL/GenBank/DDBJ databases">
        <authorList>
            <person name="Chandra G."/>
            <person name="Truman W A."/>
        </authorList>
    </citation>
    <scope>NUCLEOTIDE SEQUENCE [LARGE SCALE GENOMIC DNA]</scope>
    <source>
        <strain evidence="2">PS870</strain>
    </source>
</reference>
<dbReference type="SUPFAM" id="SSF54593">
    <property type="entry name" value="Glyoxalase/Bleomycin resistance protein/Dihydroxybiphenyl dioxygenase"/>
    <property type="match status" value="1"/>
</dbReference>
<evidence type="ECO:0000313" key="2">
    <source>
        <dbReference type="EMBL" id="VVP48460.1"/>
    </source>
</evidence>
<dbReference type="InterPro" id="IPR029068">
    <property type="entry name" value="Glyas_Bleomycin-R_OHBP_Dase"/>
</dbReference>
<accession>A0A5E7PHB2</accession>
<dbReference type="CDD" id="cd07246">
    <property type="entry name" value="VOC_like"/>
    <property type="match status" value="1"/>
</dbReference>
<dbReference type="Pfam" id="PF00903">
    <property type="entry name" value="Glyoxalase"/>
    <property type="match status" value="1"/>
</dbReference>
<dbReference type="PANTHER" id="PTHR34109:SF1">
    <property type="entry name" value="VOC DOMAIN-CONTAINING PROTEIN"/>
    <property type="match status" value="1"/>
</dbReference>
<organism evidence="2 3">
    <name type="scientific">Pseudomonas fluorescens</name>
    <dbReference type="NCBI Taxonomy" id="294"/>
    <lineage>
        <taxon>Bacteria</taxon>
        <taxon>Pseudomonadati</taxon>
        <taxon>Pseudomonadota</taxon>
        <taxon>Gammaproteobacteria</taxon>
        <taxon>Pseudomonadales</taxon>
        <taxon>Pseudomonadaceae</taxon>
        <taxon>Pseudomonas</taxon>
    </lineage>
</organism>
<proteinExistence type="predicted"/>
<evidence type="ECO:0000259" key="1">
    <source>
        <dbReference type="PROSITE" id="PS51819"/>
    </source>
</evidence>
<dbReference type="InterPro" id="IPR004360">
    <property type="entry name" value="Glyas_Fos-R_dOase_dom"/>
</dbReference>
<sequence length="233" mass="25595">MPAKTSSKQTESLETRRNLSFAAGQDELPKLIGAQRLGPFLQTVALLLVGHSVAQKALTYSYPTGNRRRNTFNSQQQGRTVMSVKPIPEGYHSITPYLGIQKAAEAIEFYKKAFGATEVMRLSMPDGGIGHAELRIGDCPIMLGTPCDQGPLSNPDTSPSVGLHLYVTDVDKSYKQAIAAGGTVVSEVKDQFYGDRSGTLKDPYGHLWFLATRKEDLTQEQIEQRAKEMFQQG</sequence>
<protein>
    <recommendedName>
        <fullName evidence="1">VOC domain-containing protein</fullName>
    </recommendedName>
</protein>
<evidence type="ECO:0000313" key="3">
    <source>
        <dbReference type="Proteomes" id="UP000349468"/>
    </source>
</evidence>
<name>A0A5E7PHB2_PSEFL</name>
<dbReference type="InterPro" id="IPR037523">
    <property type="entry name" value="VOC_core"/>
</dbReference>
<dbReference type="PROSITE" id="PS51819">
    <property type="entry name" value="VOC"/>
    <property type="match status" value="1"/>
</dbReference>
<dbReference type="EMBL" id="CABVIK010000019">
    <property type="protein sequence ID" value="VVP48460.1"/>
    <property type="molecule type" value="Genomic_DNA"/>
</dbReference>
<dbReference type="PANTHER" id="PTHR34109">
    <property type="entry name" value="BNAUNNG04460D PROTEIN-RELATED"/>
    <property type="match status" value="1"/>
</dbReference>
<dbReference type="AlphaFoldDB" id="A0A5E7PHB2"/>